<dbReference type="AlphaFoldDB" id="A0A6M4GTV5"/>
<protein>
    <recommendedName>
        <fullName evidence="4">Helix-hairpin-helix protein</fullName>
    </recommendedName>
</protein>
<evidence type="ECO:0000313" key="2">
    <source>
        <dbReference type="EMBL" id="QJR10278.1"/>
    </source>
</evidence>
<keyword evidence="3" id="KW-1185">Reference proteome</keyword>
<organism evidence="2 3">
    <name type="scientific">Usitatibacter rugosus</name>
    <dbReference type="NCBI Taxonomy" id="2732067"/>
    <lineage>
        <taxon>Bacteria</taxon>
        <taxon>Pseudomonadati</taxon>
        <taxon>Pseudomonadota</taxon>
        <taxon>Betaproteobacteria</taxon>
        <taxon>Nitrosomonadales</taxon>
        <taxon>Usitatibacteraceae</taxon>
        <taxon>Usitatibacter</taxon>
    </lineage>
</organism>
<dbReference type="SUPFAM" id="SSF81585">
    <property type="entry name" value="PsbU/PolX domain-like"/>
    <property type="match status" value="1"/>
</dbReference>
<dbReference type="Gene3D" id="1.10.150.320">
    <property type="entry name" value="Photosystem II 12 kDa extrinsic protein"/>
    <property type="match status" value="1"/>
</dbReference>
<dbReference type="KEGG" id="uru:DSM104443_01332"/>
<feature type="chain" id="PRO_5026966842" description="Helix-hairpin-helix protein" evidence="1">
    <location>
        <begin position="22"/>
        <end position="96"/>
    </location>
</feature>
<name>A0A6M4GTV5_9PROT</name>
<dbReference type="Proteomes" id="UP000501534">
    <property type="component" value="Chromosome"/>
</dbReference>
<feature type="signal peptide" evidence="1">
    <location>
        <begin position="1"/>
        <end position="21"/>
    </location>
</feature>
<keyword evidence="1" id="KW-0732">Signal</keyword>
<proteinExistence type="predicted"/>
<dbReference type="RefSeq" id="WP_171090674.1">
    <property type="nucleotide sequence ID" value="NZ_CP053069.1"/>
</dbReference>
<dbReference type="EMBL" id="CP053069">
    <property type="protein sequence ID" value="QJR10278.1"/>
    <property type="molecule type" value="Genomic_DNA"/>
</dbReference>
<evidence type="ECO:0000313" key="3">
    <source>
        <dbReference type="Proteomes" id="UP000501534"/>
    </source>
</evidence>
<gene>
    <name evidence="2" type="ORF">DSM104443_01332</name>
</gene>
<reference evidence="2 3" key="1">
    <citation type="submission" date="2020-04" db="EMBL/GenBank/DDBJ databases">
        <title>Usitatibacter rugosus gen. nov., sp. nov. and Usitatibacter palustris sp. nov., novel members of Usitatibacteraceae fam. nov. within the order Nitrosomonadales isolated from soil.</title>
        <authorList>
            <person name="Huber K.J."/>
            <person name="Neumann-Schaal M."/>
            <person name="Geppert A."/>
            <person name="Luckner M."/>
            <person name="Wanner G."/>
            <person name="Overmann J."/>
        </authorList>
    </citation>
    <scope>NUCLEOTIDE SEQUENCE [LARGE SCALE GENOMIC DNA]</scope>
    <source>
        <strain evidence="2 3">0125_3</strain>
    </source>
</reference>
<dbReference type="Pfam" id="PF12836">
    <property type="entry name" value="HHH_3"/>
    <property type="match status" value="1"/>
</dbReference>
<evidence type="ECO:0000256" key="1">
    <source>
        <dbReference type="SAM" id="SignalP"/>
    </source>
</evidence>
<sequence>MRKLLIAASLALATLAAPAFAQDKKAPAPAAAKAEALMDINTASEKDLATLPGIGEARAKAIVKGRPYKGKNELKDKKIVPENVYDGIKDKVIAKQ</sequence>
<evidence type="ECO:0008006" key="4">
    <source>
        <dbReference type="Google" id="ProtNLM"/>
    </source>
</evidence>
<accession>A0A6M4GTV5</accession>